<reference evidence="2" key="2">
    <citation type="submission" date="2015-01" db="EMBL/GenBank/DDBJ databases">
        <title>Evolutionary Origins and Diversification of the Mycorrhizal Mutualists.</title>
        <authorList>
            <consortium name="DOE Joint Genome Institute"/>
            <consortium name="Mycorrhizal Genomics Consortium"/>
            <person name="Kohler A."/>
            <person name="Kuo A."/>
            <person name="Nagy L.G."/>
            <person name="Floudas D."/>
            <person name="Copeland A."/>
            <person name="Barry K.W."/>
            <person name="Cichocki N."/>
            <person name="Veneault-Fourrey C."/>
            <person name="LaButti K."/>
            <person name="Lindquist E.A."/>
            <person name="Lipzen A."/>
            <person name="Lundell T."/>
            <person name="Morin E."/>
            <person name="Murat C."/>
            <person name="Riley R."/>
            <person name="Ohm R."/>
            <person name="Sun H."/>
            <person name="Tunlid A."/>
            <person name="Henrissat B."/>
            <person name="Grigoriev I.V."/>
            <person name="Hibbett D.S."/>
            <person name="Martin F."/>
        </authorList>
    </citation>
    <scope>NUCLEOTIDE SEQUENCE [LARGE SCALE GENOMIC DNA]</scope>
    <source>
        <strain evidence="2">Marx 270</strain>
    </source>
</reference>
<dbReference type="InParanoid" id="A0A0C3I633"/>
<accession>A0A0C3I633</accession>
<reference evidence="1 2" key="1">
    <citation type="submission" date="2014-04" db="EMBL/GenBank/DDBJ databases">
        <authorList>
            <consortium name="DOE Joint Genome Institute"/>
            <person name="Kuo A."/>
            <person name="Kohler A."/>
            <person name="Costa M.D."/>
            <person name="Nagy L.G."/>
            <person name="Floudas D."/>
            <person name="Copeland A."/>
            <person name="Barry K.W."/>
            <person name="Cichocki N."/>
            <person name="Veneault-Fourrey C."/>
            <person name="LaButti K."/>
            <person name="Lindquist E.A."/>
            <person name="Lipzen A."/>
            <person name="Lundell T."/>
            <person name="Morin E."/>
            <person name="Murat C."/>
            <person name="Sun H."/>
            <person name="Tunlid A."/>
            <person name="Henrissat B."/>
            <person name="Grigoriev I.V."/>
            <person name="Hibbett D.S."/>
            <person name="Martin F."/>
            <person name="Nordberg H.P."/>
            <person name="Cantor M.N."/>
            <person name="Hua S.X."/>
        </authorList>
    </citation>
    <scope>NUCLEOTIDE SEQUENCE [LARGE SCALE GENOMIC DNA]</scope>
    <source>
        <strain evidence="1 2">Marx 270</strain>
    </source>
</reference>
<organism evidence="1 2">
    <name type="scientific">Pisolithus tinctorius Marx 270</name>
    <dbReference type="NCBI Taxonomy" id="870435"/>
    <lineage>
        <taxon>Eukaryota</taxon>
        <taxon>Fungi</taxon>
        <taxon>Dikarya</taxon>
        <taxon>Basidiomycota</taxon>
        <taxon>Agaricomycotina</taxon>
        <taxon>Agaricomycetes</taxon>
        <taxon>Agaricomycetidae</taxon>
        <taxon>Boletales</taxon>
        <taxon>Sclerodermatineae</taxon>
        <taxon>Pisolithaceae</taxon>
        <taxon>Pisolithus</taxon>
    </lineage>
</organism>
<evidence type="ECO:0000313" key="2">
    <source>
        <dbReference type="Proteomes" id="UP000054217"/>
    </source>
</evidence>
<keyword evidence="2" id="KW-1185">Reference proteome</keyword>
<evidence type="ECO:0000313" key="1">
    <source>
        <dbReference type="EMBL" id="KIN92667.1"/>
    </source>
</evidence>
<name>A0A0C3I633_PISTI</name>
<dbReference type="EMBL" id="KN832505">
    <property type="protein sequence ID" value="KIN92667.1"/>
    <property type="molecule type" value="Genomic_DNA"/>
</dbReference>
<gene>
    <name evidence="1" type="ORF">M404DRAFT_36856</name>
</gene>
<sequence length="118" mass="12789">MTTRPCAKVPVISITPNHHYVPLDRPHSPQTQLRAYSDHSTATPTALAVPLYPCVTLELFRQPSNPYCTASLYCISDNLVQHPGPLSVTPPSVSLGTICVGTACCSTPRYPQNPSQPF</sequence>
<dbReference type="AlphaFoldDB" id="A0A0C3I633"/>
<dbReference type="HOGENOM" id="CLU_2074137_0_0_1"/>
<protein>
    <submittedName>
        <fullName evidence="1">Uncharacterized protein</fullName>
    </submittedName>
</protein>
<dbReference type="Proteomes" id="UP000054217">
    <property type="component" value="Unassembled WGS sequence"/>
</dbReference>
<proteinExistence type="predicted"/>